<sequence length="188" mass="21324">MSEIGFGCNQYQLAFYVENAPQFSSYATPNSLIELPPSAINEISMACGNGWRKQFNVYAKFIYNLSSSVFSGKTAAPTWQQYRDTQLLQQGSATALLFSPPNYTRANTLHIIAGRGYAKKLASQNLLGGNLTWLNDEFAYNIENKLLVSPFLDYRQLSNRKIVFLAQMCEQLVQHNCIQLERFQLPQM</sequence>
<keyword evidence="2" id="KW-1185">Reference proteome</keyword>
<name>A0ABU8EWT4_9GAMM</name>
<protein>
    <submittedName>
        <fullName evidence="1">Uncharacterized protein</fullName>
    </submittedName>
</protein>
<dbReference type="EMBL" id="JBAWKS010000002">
    <property type="protein sequence ID" value="MEI4551444.1"/>
    <property type="molecule type" value="Genomic_DNA"/>
</dbReference>
<dbReference type="InterPro" id="IPR054222">
    <property type="entry name" value="DUF6942"/>
</dbReference>
<evidence type="ECO:0000313" key="1">
    <source>
        <dbReference type="EMBL" id="MEI4551444.1"/>
    </source>
</evidence>
<dbReference type="Pfam" id="PF22098">
    <property type="entry name" value="DUF6942"/>
    <property type="match status" value="1"/>
</dbReference>
<comment type="caution">
    <text evidence="1">The sequence shown here is derived from an EMBL/GenBank/DDBJ whole genome shotgun (WGS) entry which is preliminary data.</text>
</comment>
<organism evidence="1 2">
    <name type="scientific">Pseudoalteromonas spongiae</name>
    <dbReference type="NCBI Taxonomy" id="298657"/>
    <lineage>
        <taxon>Bacteria</taxon>
        <taxon>Pseudomonadati</taxon>
        <taxon>Pseudomonadota</taxon>
        <taxon>Gammaproteobacteria</taxon>
        <taxon>Alteromonadales</taxon>
        <taxon>Pseudoalteromonadaceae</taxon>
        <taxon>Pseudoalteromonas</taxon>
    </lineage>
</organism>
<proteinExistence type="predicted"/>
<dbReference type="Proteomes" id="UP001382455">
    <property type="component" value="Unassembled WGS sequence"/>
</dbReference>
<gene>
    <name evidence="1" type="ORF">WAE96_17340</name>
</gene>
<dbReference type="RefSeq" id="WP_336436421.1">
    <property type="nucleotide sequence ID" value="NZ_JBAWKS010000002.1"/>
</dbReference>
<accession>A0ABU8EWT4</accession>
<reference evidence="1 2" key="1">
    <citation type="submission" date="2023-12" db="EMBL/GenBank/DDBJ databases">
        <title>Friends and Foes: Symbiotic and Algicidal bacterial influence on Karenia brevis blooms.</title>
        <authorList>
            <person name="Fei C."/>
            <person name="Mohamed A.R."/>
            <person name="Booker A."/>
            <person name="Arshad M."/>
            <person name="Klass S."/>
            <person name="Ahn S."/>
            <person name="Gilbert P.M."/>
            <person name="Heil C.A."/>
            <person name="Martinez J.M."/>
            <person name="Amin S.A."/>
        </authorList>
    </citation>
    <scope>NUCLEOTIDE SEQUENCE [LARGE SCALE GENOMIC DNA]</scope>
    <source>
        <strain evidence="1 2">CE15</strain>
    </source>
</reference>
<evidence type="ECO:0000313" key="2">
    <source>
        <dbReference type="Proteomes" id="UP001382455"/>
    </source>
</evidence>